<name>A0AAV2R662_MEGNR</name>
<feature type="transmembrane region" description="Helical" evidence="10">
    <location>
        <begin position="263"/>
        <end position="281"/>
    </location>
</feature>
<feature type="transmembrane region" description="Helical" evidence="10">
    <location>
        <begin position="508"/>
        <end position="530"/>
    </location>
</feature>
<evidence type="ECO:0000256" key="8">
    <source>
        <dbReference type="PIRSR" id="PIRSR600175-1"/>
    </source>
</evidence>
<evidence type="ECO:0008006" key="13">
    <source>
        <dbReference type="Google" id="ProtNLM"/>
    </source>
</evidence>
<dbReference type="GO" id="GO:0035725">
    <property type="term" value="P:sodium ion transmembrane transport"/>
    <property type="evidence" value="ECO:0007669"/>
    <property type="project" value="TreeGrafter"/>
</dbReference>
<dbReference type="PANTHER" id="PTHR11616">
    <property type="entry name" value="SODIUM/CHLORIDE DEPENDENT TRANSPORTER"/>
    <property type="match status" value="1"/>
</dbReference>
<feature type="transmembrane region" description="Helical" evidence="10">
    <location>
        <begin position="421"/>
        <end position="446"/>
    </location>
</feature>
<dbReference type="PROSITE" id="PS50267">
    <property type="entry name" value="NA_NEUROTRAN_SYMP_3"/>
    <property type="match status" value="1"/>
</dbReference>
<feature type="transmembrane region" description="Helical" evidence="10">
    <location>
        <begin position="392"/>
        <end position="415"/>
    </location>
</feature>
<dbReference type="GO" id="GO:0046872">
    <property type="term" value="F:metal ion binding"/>
    <property type="evidence" value="ECO:0007669"/>
    <property type="project" value="UniProtKB-KW"/>
</dbReference>
<feature type="binding site" evidence="8">
    <location>
        <position position="367"/>
    </location>
    <ligand>
        <name>Na(+)</name>
        <dbReference type="ChEBI" id="CHEBI:29101"/>
        <label>1</label>
    </ligand>
</feature>
<dbReference type="PANTHER" id="PTHR11616:SF240">
    <property type="entry name" value="BLOATED TUBULES, ISOFORM B-RELATED"/>
    <property type="match status" value="1"/>
</dbReference>
<feature type="transmembrane region" description="Helical" evidence="10">
    <location>
        <begin position="7"/>
        <end position="29"/>
    </location>
</feature>
<feature type="binding site" evidence="8">
    <location>
        <position position="364"/>
    </location>
    <ligand>
        <name>Na(+)</name>
        <dbReference type="ChEBI" id="CHEBI:29101"/>
        <label>1</label>
    </ligand>
</feature>
<evidence type="ECO:0000256" key="7">
    <source>
        <dbReference type="ARBA" id="ARBA00023136"/>
    </source>
</evidence>
<feature type="binding site" evidence="8">
    <location>
        <position position="267"/>
    </location>
    <ligand>
        <name>Na(+)</name>
        <dbReference type="ChEBI" id="CHEBI:29101"/>
        <label>1</label>
    </ligand>
</feature>
<keyword evidence="7 10" id="KW-0472">Membrane</keyword>
<keyword evidence="5" id="KW-0769">Symport</keyword>
<gene>
    <name evidence="11" type="ORF">MNOR_LOCUS20354</name>
</gene>
<dbReference type="Pfam" id="PF00209">
    <property type="entry name" value="SNF"/>
    <property type="match status" value="1"/>
</dbReference>
<keyword evidence="3" id="KW-0813">Transport</keyword>
<dbReference type="AlphaFoldDB" id="A0AAV2R662"/>
<evidence type="ECO:0000256" key="6">
    <source>
        <dbReference type="ARBA" id="ARBA00022989"/>
    </source>
</evidence>
<dbReference type="GO" id="GO:0005886">
    <property type="term" value="C:plasma membrane"/>
    <property type="evidence" value="ECO:0007669"/>
    <property type="project" value="TreeGrafter"/>
</dbReference>
<keyword evidence="12" id="KW-1185">Reference proteome</keyword>
<feature type="transmembrane region" description="Helical" evidence="10">
    <location>
        <begin position="467"/>
        <end position="488"/>
    </location>
</feature>
<dbReference type="InterPro" id="IPR000175">
    <property type="entry name" value="Na/ntran_symport"/>
</dbReference>
<evidence type="ECO:0000256" key="2">
    <source>
        <dbReference type="ARBA" id="ARBA00006459"/>
    </source>
</evidence>
<dbReference type="GO" id="GO:0015293">
    <property type="term" value="F:symporter activity"/>
    <property type="evidence" value="ECO:0007669"/>
    <property type="project" value="UniProtKB-KW"/>
</dbReference>
<evidence type="ECO:0000256" key="5">
    <source>
        <dbReference type="ARBA" id="ARBA00022847"/>
    </source>
</evidence>
<keyword evidence="8" id="KW-0479">Metal-binding</keyword>
<feature type="binding site" evidence="8">
    <location>
        <position position="299"/>
    </location>
    <ligand>
        <name>Na(+)</name>
        <dbReference type="ChEBI" id="CHEBI:29101"/>
        <label>1</label>
    </ligand>
</feature>
<organism evidence="11 12">
    <name type="scientific">Meganyctiphanes norvegica</name>
    <name type="common">Northern krill</name>
    <name type="synonym">Thysanopoda norvegica</name>
    <dbReference type="NCBI Taxonomy" id="48144"/>
    <lineage>
        <taxon>Eukaryota</taxon>
        <taxon>Metazoa</taxon>
        <taxon>Ecdysozoa</taxon>
        <taxon>Arthropoda</taxon>
        <taxon>Crustacea</taxon>
        <taxon>Multicrustacea</taxon>
        <taxon>Malacostraca</taxon>
        <taxon>Eumalacostraca</taxon>
        <taxon>Eucarida</taxon>
        <taxon>Euphausiacea</taxon>
        <taxon>Euphausiidae</taxon>
        <taxon>Meganyctiphanes</taxon>
    </lineage>
</organism>
<keyword evidence="9" id="KW-1015">Disulfide bond</keyword>
<proteinExistence type="inferred from homology"/>
<dbReference type="PRINTS" id="PR00176">
    <property type="entry name" value="NANEUSMPORT"/>
</dbReference>
<evidence type="ECO:0000256" key="3">
    <source>
        <dbReference type="ARBA" id="ARBA00022448"/>
    </source>
</evidence>
<feature type="transmembrane region" description="Helical" evidence="10">
    <location>
        <begin position="352"/>
        <end position="372"/>
    </location>
</feature>
<evidence type="ECO:0000313" key="12">
    <source>
        <dbReference type="Proteomes" id="UP001497623"/>
    </source>
</evidence>
<keyword evidence="8" id="KW-0915">Sodium</keyword>
<feature type="transmembrane region" description="Helical" evidence="10">
    <location>
        <begin position="210"/>
        <end position="227"/>
    </location>
</feature>
<dbReference type="Proteomes" id="UP001497623">
    <property type="component" value="Unassembled WGS sequence"/>
</dbReference>
<keyword evidence="4 10" id="KW-0812">Transmembrane</keyword>
<comment type="subcellular location">
    <subcellularLocation>
        <location evidence="1">Membrane</location>
        <topology evidence="1">Multi-pass membrane protein</topology>
    </subcellularLocation>
</comment>
<evidence type="ECO:0000256" key="4">
    <source>
        <dbReference type="ARBA" id="ARBA00022692"/>
    </source>
</evidence>
<feature type="binding site" evidence="8">
    <location>
        <position position="368"/>
    </location>
    <ligand>
        <name>Na(+)</name>
        <dbReference type="ChEBI" id="CHEBI:29101"/>
        <label>1</label>
    </ligand>
</feature>
<evidence type="ECO:0000313" key="11">
    <source>
        <dbReference type="EMBL" id="CAL4114180.1"/>
    </source>
</evidence>
<sequence>ATFLIPYCIMLLAAGLPLYFLELALGQYVSLGPNMLFQQMAPIFSGVGWAMVAVTLLTAIHYNIILAWSLFYTFSSFTLELPWASCNNSYNTAGCYSYKLSQECKEDDLVYYNKSCVQGSDLCGMKQLAIHNSSFCVSAENSSILLNAENTIEHRIIASQDFFDQRMLDKGSHTWGDMGTMQWEIVGCLGLAWLLVAAALARGVRSSGKVVYFTAIFPYIVLTIFFIRGITLEGAYKGIEFYIMRPNMTLLMEVDVWREASTQIFYSLGVSFGSLITLSSYNQFSNNCMRDAIIVSFVNCATSVYAGFAVFSILGFLATEQGKEVGDVVDSGPGLAFIVYPEAFTMMPAPTVWSILFFVMLLTLGLDSQFAYVETIISSILDQWENLRPYKLFVVAGMCSFMFVCGLTMCLQGGIYMFELFFTWSAGLSLIFIAVLEVVVFVYIYGFRRLMSMLEEMNIHVCLPLHGYWAVTWMLITPISLGMILVMSLTDLDKAKYEDYEFPIAVQILAWLLLLTSILVIPVVAIIVYFKSGKRGHELIQPTSDFCPAHIRGVGGTRETSMTTSTAELARPGVSHSLADLRLGVGASQPRPQSLDDGIFSNSYDNPGFRNSWQSVGNRESHTVI</sequence>
<dbReference type="InterPro" id="IPR037272">
    <property type="entry name" value="SNS_sf"/>
</dbReference>
<feature type="non-terminal residue" evidence="11">
    <location>
        <position position="1"/>
    </location>
</feature>
<evidence type="ECO:0000256" key="10">
    <source>
        <dbReference type="SAM" id="Phobius"/>
    </source>
</evidence>
<evidence type="ECO:0000256" key="1">
    <source>
        <dbReference type="ARBA" id="ARBA00004141"/>
    </source>
</evidence>
<dbReference type="GO" id="GO:0006865">
    <property type="term" value="P:amino acid transport"/>
    <property type="evidence" value="ECO:0007669"/>
    <property type="project" value="TreeGrafter"/>
</dbReference>
<reference evidence="11 12" key="1">
    <citation type="submission" date="2024-05" db="EMBL/GenBank/DDBJ databases">
        <authorList>
            <person name="Wallberg A."/>
        </authorList>
    </citation>
    <scope>NUCLEOTIDE SEQUENCE [LARGE SCALE GENOMIC DNA]</scope>
</reference>
<feature type="transmembrane region" description="Helical" evidence="10">
    <location>
        <begin position="185"/>
        <end position="204"/>
    </location>
</feature>
<feature type="transmembrane region" description="Helical" evidence="10">
    <location>
        <begin position="293"/>
        <end position="318"/>
    </location>
</feature>
<keyword evidence="6 10" id="KW-1133">Transmembrane helix</keyword>
<protein>
    <recommendedName>
        <fullName evidence="13">Sodium-and chloride-dependent glycine transporter 2</fullName>
    </recommendedName>
</protein>
<comment type="caution">
    <text evidence="11">The sequence shown here is derived from an EMBL/GenBank/DDBJ whole genome shotgun (WGS) entry which is preliminary data.</text>
</comment>
<comment type="similarity">
    <text evidence="2">Belongs to the sodium:neurotransmitter symporter (SNF) (TC 2.A.22) family.</text>
</comment>
<feature type="disulfide bond" evidence="9">
    <location>
        <begin position="86"/>
        <end position="95"/>
    </location>
</feature>
<evidence type="ECO:0000256" key="9">
    <source>
        <dbReference type="PIRSR" id="PIRSR600175-2"/>
    </source>
</evidence>
<dbReference type="EMBL" id="CAXKWB010015679">
    <property type="protein sequence ID" value="CAL4114180.1"/>
    <property type="molecule type" value="Genomic_DNA"/>
</dbReference>
<dbReference type="SUPFAM" id="SSF161070">
    <property type="entry name" value="SNF-like"/>
    <property type="match status" value="1"/>
</dbReference>
<accession>A0AAV2R662</accession>